<dbReference type="InterPro" id="IPR009267">
    <property type="entry name" value="NTP_transf_6"/>
</dbReference>
<reference evidence="1 2" key="1">
    <citation type="journal article" date="2012" name="Stand. Genomic Sci.">
        <title>Complete genome sequence of Marinomonas posidonica type strain (IVIA-Po-181(T)).</title>
        <authorList>
            <person name="Lucas-Elio P."/>
            <person name="Goodwin L."/>
            <person name="Woyke T."/>
            <person name="Pitluck S."/>
            <person name="Nolan M."/>
            <person name="Kyrpides N.C."/>
            <person name="Detter J.C."/>
            <person name="Copeland A."/>
            <person name="Lu M."/>
            <person name="Bruce D."/>
            <person name="Detter C."/>
            <person name="Tapia R."/>
            <person name="Han S."/>
            <person name="Land M.L."/>
            <person name="Ivanova N."/>
            <person name="Mikhailova N."/>
            <person name="Johnston A.W."/>
            <person name="Sanchez-Amat A."/>
        </authorList>
    </citation>
    <scope>NUCLEOTIDE SEQUENCE [LARGE SCALE GENOMIC DNA]</scope>
    <source>
        <strain evidence="2">CECT 7376 / NCIMB 14433 / IVIA-Po-181</strain>
    </source>
</reference>
<dbReference type="Pfam" id="PF06042">
    <property type="entry name" value="NTP_transf_6"/>
    <property type="match status" value="1"/>
</dbReference>
<dbReference type="AlphaFoldDB" id="F6CWP2"/>
<keyword evidence="2" id="KW-1185">Reference proteome</keyword>
<dbReference type="PANTHER" id="PTHR39166">
    <property type="entry name" value="BLL1166 PROTEIN"/>
    <property type="match status" value="1"/>
</dbReference>
<evidence type="ECO:0008006" key="3">
    <source>
        <dbReference type="Google" id="ProtNLM"/>
    </source>
</evidence>
<protein>
    <recommendedName>
        <fullName evidence="3">Nitrate reductase</fullName>
    </recommendedName>
</protein>
<proteinExistence type="predicted"/>
<name>F6CWP2_MARPP</name>
<organism evidence="1 2">
    <name type="scientific">Marinomonas posidonica (strain CECT 7376 / NCIMB 14433 / IVIA-Po-181)</name>
    <dbReference type="NCBI Taxonomy" id="491952"/>
    <lineage>
        <taxon>Bacteria</taxon>
        <taxon>Pseudomonadati</taxon>
        <taxon>Pseudomonadota</taxon>
        <taxon>Gammaproteobacteria</taxon>
        <taxon>Oceanospirillales</taxon>
        <taxon>Oceanospirillaceae</taxon>
        <taxon>Marinomonas</taxon>
    </lineage>
</organism>
<dbReference type="PANTHER" id="PTHR39166:SF1">
    <property type="entry name" value="BLL1166 PROTEIN"/>
    <property type="match status" value="1"/>
</dbReference>
<evidence type="ECO:0000313" key="2">
    <source>
        <dbReference type="Proteomes" id="UP000009230"/>
    </source>
</evidence>
<dbReference type="eggNOG" id="COG3575">
    <property type="taxonomic scope" value="Bacteria"/>
</dbReference>
<dbReference type="HOGENOM" id="CLU_092842_1_0_6"/>
<dbReference type="OrthoDB" id="9805247at2"/>
<evidence type="ECO:0000313" key="1">
    <source>
        <dbReference type="EMBL" id="AEF54392.1"/>
    </source>
</evidence>
<gene>
    <name evidence="1" type="ordered locus">Mar181_1349</name>
</gene>
<dbReference type="RefSeq" id="WP_013795867.1">
    <property type="nucleotide sequence ID" value="NC_015559.1"/>
</dbReference>
<sequence>MTHDDQVKKWIEADKERMAALRIAASLKLDDWCLSAGFVRNLIWDKLHDKAVSTPLNDIDLIYFNPDVTDESVDLSYESRLKSLSHHPWSVKNQARMHQRNHDLPYLSCSDAMSYWVEIETSVGVTLIDNEITIVAPFGLTANFNKTITLNSKRPKPQAFTERVTSKKWCDLWPQLTLIS</sequence>
<dbReference type="KEGG" id="mpc:Mar181_1349"/>
<dbReference type="EMBL" id="CP002771">
    <property type="protein sequence ID" value="AEF54392.1"/>
    <property type="molecule type" value="Genomic_DNA"/>
</dbReference>
<dbReference type="Proteomes" id="UP000009230">
    <property type="component" value="Chromosome"/>
</dbReference>
<accession>F6CWP2</accession>
<dbReference type="STRING" id="491952.Mar181_1349"/>